<feature type="domain" description="Transposase IS4-like" evidence="1">
    <location>
        <begin position="138"/>
        <end position="297"/>
    </location>
</feature>
<evidence type="ECO:0000313" key="2">
    <source>
        <dbReference type="EMBL" id="MCD1296376.1"/>
    </source>
</evidence>
<dbReference type="InterPro" id="IPR002559">
    <property type="entry name" value="Transposase_11"/>
</dbReference>
<keyword evidence="3" id="KW-1185">Reference proteome</keyword>
<evidence type="ECO:0000313" key="3">
    <source>
        <dbReference type="Proteomes" id="UP001320159"/>
    </source>
</evidence>
<evidence type="ECO:0000259" key="1">
    <source>
        <dbReference type="Pfam" id="PF01609"/>
    </source>
</evidence>
<dbReference type="PANTHER" id="PTHR33252:SF2">
    <property type="entry name" value="TRANSPOSASE IS4-LIKE DOMAIN-CONTAINING PROTEIN"/>
    <property type="match status" value="1"/>
</dbReference>
<dbReference type="Pfam" id="PF01609">
    <property type="entry name" value="DDE_Tnp_1"/>
    <property type="match status" value="1"/>
</dbReference>
<dbReference type="Proteomes" id="UP001320159">
    <property type="component" value="Unassembled WGS sequence"/>
</dbReference>
<reference evidence="2 3" key="1">
    <citation type="submission" date="2017-11" db="EMBL/GenBank/DDBJ databases">
        <title>Isolation and Characterization of Family Methanocellaceae Species from Potential Methane Hydrate Area Offshore Southwestern Taiwan.</title>
        <authorList>
            <person name="Zhang W.-L."/>
            <person name="Chen W.-C."/>
            <person name="Lai M.-C."/>
            <person name="Chen S.-C."/>
        </authorList>
    </citation>
    <scope>NUCLEOTIDE SEQUENCE [LARGE SCALE GENOMIC DNA]</scope>
    <source>
        <strain evidence="2 3">CWC-04</strain>
    </source>
</reference>
<dbReference type="AlphaFoldDB" id="A0AAP2RGI1"/>
<proteinExistence type="predicted"/>
<dbReference type="GO" id="GO:0006313">
    <property type="term" value="P:DNA transposition"/>
    <property type="evidence" value="ECO:0007669"/>
    <property type="project" value="InterPro"/>
</dbReference>
<sequence>MRECIPPSVVDMGSLGLKPFSKLFDDFFDFPRAGMFFLLLVECAVRDLSMEGLCNRKFESSDRFFHYMGERGLEDATWYCNLLLRRCFDMLLKARWHWRGVYLAIDYNDVEYHGEDPLMVHDAMKKSVRHQHVHVLRYATIAIVGTRFKFTLAVTCVSREDRPEDVVRRLLDMVPGELKVKGVLLDKGFYNANVLNEVGKDTDYLVPVKKFEGMKITYRIAEITDKWRWDHTLNGGKENEHKTTVYLQEVGMDDYIGMVTNKDMSMTDVSVLFDVYRKRWNVENSYKEKDNYRIKTNSRNHSYRILIYTISHLLVNLLTITKRKNKTTITHDDMKHILEYLLNAEPGTTKRLTKKLIILS</sequence>
<gene>
    <name evidence="2" type="ORF">CUJ83_15370</name>
</gene>
<dbReference type="PANTHER" id="PTHR33252">
    <property type="entry name" value="THIRD ORF IN TRANSPOSON ISC1160"/>
    <property type="match status" value="1"/>
</dbReference>
<accession>A0AAP2RGI1</accession>
<dbReference type="SUPFAM" id="SSF53098">
    <property type="entry name" value="Ribonuclease H-like"/>
    <property type="match status" value="1"/>
</dbReference>
<organism evidence="2 3">
    <name type="scientific">Methanooceanicella nereidis</name>
    <dbReference type="NCBI Taxonomy" id="2052831"/>
    <lineage>
        <taxon>Archaea</taxon>
        <taxon>Methanobacteriati</taxon>
        <taxon>Methanobacteriota</taxon>
        <taxon>Stenosarchaea group</taxon>
        <taxon>Methanomicrobia</taxon>
        <taxon>Methanocellales</taxon>
        <taxon>Methanocellaceae</taxon>
        <taxon>Methanooceanicella</taxon>
    </lineage>
</organism>
<dbReference type="EMBL" id="PGCK01000024">
    <property type="protein sequence ID" value="MCD1296376.1"/>
    <property type="molecule type" value="Genomic_DNA"/>
</dbReference>
<protein>
    <submittedName>
        <fullName evidence="2">Transposase</fullName>
    </submittedName>
</protein>
<dbReference type="InterPro" id="IPR012337">
    <property type="entry name" value="RNaseH-like_sf"/>
</dbReference>
<name>A0AAP2RGI1_9EURY</name>
<comment type="caution">
    <text evidence="2">The sequence shown here is derived from an EMBL/GenBank/DDBJ whole genome shotgun (WGS) entry which is preliminary data.</text>
</comment>
<dbReference type="GO" id="GO:0003677">
    <property type="term" value="F:DNA binding"/>
    <property type="evidence" value="ECO:0007669"/>
    <property type="project" value="InterPro"/>
</dbReference>
<dbReference type="GO" id="GO:0004803">
    <property type="term" value="F:transposase activity"/>
    <property type="evidence" value="ECO:0007669"/>
    <property type="project" value="InterPro"/>
</dbReference>